<evidence type="ECO:0000259" key="11">
    <source>
        <dbReference type="Pfam" id="PF02767"/>
    </source>
</evidence>
<evidence type="ECO:0000256" key="5">
    <source>
        <dbReference type="ARBA" id="ARBA00022695"/>
    </source>
</evidence>
<feature type="domain" description="DNA polymerase III beta sliding clamp central" evidence="11">
    <location>
        <begin position="135"/>
        <end position="248"/>
    </location>
</feature>
<dbReference type="SUPFAM" id="SSF55979">
    <property type="entry name" value="DNA clamp"/>
    <property type="match status" value="3"/>
</dbReference>
<dbReference type="Pfam" id="PF00712">
    <property type="entry name" value="DNA_pol3_beta"/>
    <property type="match status" value="1"/>
</dbReference>
<dbReference type="GO" id="GO:0006271">
    <property type="term" value="P:DNA strand elongation involved in DNA replication"/>
    <property type="evidence" value="ECO:0007669"/>
    <property type="project" value="TreeGrafter"/>
</dbReference>
<organism evidence="13 14">
    <name type="scientific">Thermogemmatispora tikiterensis</name>
    <dbReference type="NCBI Taxonomy" id="1825093"/>
    <lineage>
        <taxon>Bacteria</taxon>
        <taxon>Bacillati</taxon>
        <taxon>Chloroflexota</taxon>
        <taxon>Ktedonobacteria</taxon>
        <taxon>Thermogemmatisporales</taxon>
        <taxon>Thermogemmatisporaceae</taxon>
        <taxon>Thermogemmatispora</taxon>
    </lineage>
</organism>
<dbReference type="Pfam" id="PF02767">
    <property type="entry name" value="DNA_pol3_beta_2"/>
    <property type="match status" value="1"/>
</dbReference>
<keyword evidence="14" id="KW-1185">Reference proteome</keyword>
<evidence type="ECO:0000313" key="13">
    <source>
        <dbReference type="EMBL" id="RAQ96980.1"/>
    </source>
</evidence>
<keyword evidence="8" id="KW-0238">DNA-binding</keyword>
<dbReference type="InterPro" id="IPR022637">
    <property type="entry name" value="DNA_polIII_beta_cen"/>
</dbReference>
<keyword evidence="4 9" id="KW-0808">Transferase</keyword>
<evidence type="ECO:0000259" key="10">
    <source>
        <dbReference type="Pfam" id="PF00712"/>
    </source>
</evidence>
<dbReference type="GO" id="GO:0003677">
    <property type="term" value="F:DNA binding"/>
    <property type="evidence" value="ECO:0007669"/>
    <property type="project" value="UniProtKB-UniRule"/>
</dbReference>
<evidence type="ECO:0000256" key="9">
    <source>
        <dbReference type="PIRNR" id="PIRNR000804"/>
    </source>
</evidence>
<dbReference type="SMART" id="SM00480">
    <property type="entry name" value="POL3Bc"/>
    <property type="match status" value="1"/>
</dbReference>
<feature type="domain" description="DNA polymerase III beta sliding clamp C-terminal" evidence="12">
    <location>
        <begin position="251"/>
        <end position="377"/>
    </location>
</feature>
<comment type="subunit">
    <text evidence="9">Forms a ring-shaped head-to-tail homodimer around DNA.</text>
</comment>
<dbReference type="Gene3D" id="3.70.10.10">
    <property type="match status" value="1"/>
</dbReference>
<dbReference type="InterPro" id="IPR046938">
    <property type="entry name" value="DNA_clamp_sf"/>
</dbReference>
<dbReference type="GO" id="GO:0003887">
    <property type="term" value="F:DNA-directed DNA polymerase activity"/>
    <property type="evidence" value="ECO:0007669"/>
    <property type="project" value="UniProtKB-UniRule"/>
</dbReference>
<dbReference type="NCBIfam" id="TIGR00663">
    <property type="entry name" value="dnan"/>
    <property type="match status" value="1"/>
</dbReference>
<dbReference type="PIRSF" id="PIRSF000804">
    <property type="entry name" value="DNA_pol_III_b"/>
    <property type="match status" value="1"/>
</dbReference>
<keyword evidence="6 9" id="KW-0235">DNA replication</keyword>
<comment type="caution">
    <text evidence="13">The sequence shown here is derived from an EMBL/GenBank/DDBJ whole genome shotgun (WGS) entry which is preliminary data.</text>
</comment>
<dbReference type="GO" id="GO:0005737">
    <property type="term" value="C:cytoplasm"/>
    <property type="evidence" value="ECO:0007669"/>
    <property type="project" value="UniProtKB-SubCell"/>
</dbReference>
<reference evidence="13 14" key="1">
    <citation type="submission" date="2016-08" db="EMBL/GenBank/DDBJ databases">
        <title>Analysis of Carbohydrate Active Enzymes in Thermogemmatispora T81 Reveals Carbohydrate Degradation Ability.</title>
        <authorList>
            <person name="Tomazini A."/>
            <person name="Lal S."/>
            <person name="Stott M."/>
            <person name="Henrissat B."/>
            <person name="Polikarpov I."/>
            <person name="Sparling R."/>
            <person name="Levin D.B."/>
        </authorList>
    </citation>
    <scope>NUCLEOTIDE SEQUENCE [LARGE SCALE GENOMIC DNA]</scope>
    <source>
        <strain evidence="13 14">T81</strain>
    </source>
</reference>
<proteinExistence type="inferred from homology"/>
<dbReference type="RefSeq" id="WP_189361903.1">
    <property type="nucleotide sequence ID" value="NZ_MCIF01000002.1"/>
</dbReference>
<evidence type="ECO:0000256" key="2">
    <source>
        <dbReference type="ARBA" id="ARBA00010752"/>
    </source>
</evidence>
<evidence type="ECO:0000256" key="6">
    <source>
        <dbReference type="ARBA" id="ARBA00022705"/>
    </source>
</evidence>
<evidence type="ECO:0000259" key="12">
    <source>
        <dbReference type="Pfam" id="PF02768"/>
    </source>
</evidence>
<evidence type="ECO:0000313" key="14">
    <source>
        <dbReference type="Proteomes" id="UP000248706"/>
    </source>
</evidence>
<feature type="domain" description="DNA polymerase III beta sliding clamp N-terminal" evidence="10">
    <location>
        <begin position="1"/>
        <end position="121"/>
    </location>
</feature>
<dbReference type="PANTHER" id="PTHR30478">
    <property type="entry name" value="DNA POLYMERASE III SUBUNIT BETA"/>
    <property type="match status" value="1"/>
</dbReference>
<sequence>MKFTCKQQDLSRGLSVVSHAVSSRSTLPILANVLLSAEQGRLKLAATNLEIGINCWVEAQIDEEGTTTVPARLFTELVNSLPQGSVQVTAQPDTHVVNLQCLGLGINTNVKGMDPSEFPLIPTAEGGEPPILLEAPLLKEMISQVAFAAAKDESRPVFTGVLVQVREEKVTFVAADAFRLATRTAPLPGATEPREDILIPARTLTELARILPNEGPVEMIVTPNHRQVLFHTEQIDLVSRLLDGTFPNYRAIIPLEYKTRAVLETKALTERVKAAALFARNSSNITRLKISPQGATGSETGTVTIEATAEDLGDTTSTLNAAVDGEEIQIIFNVDYLVDVLNVLDAPEVALEVTSPMRPGVLRPVDATEYTYVIMPMHTNRS</sequence>
<evidence type="ECO:0000256" key="7">
    <source>
        <dbReference type="ARBA" id="ARBA00022932"/>
    </source>
</evidence>
<gene>
    <name evidence="13" type="ORF">A4R35_15690</name>
</gene>
<keyword evidence="7 9" id="KW-0239">DNA-directed DNA polymerase</keyword>
<dbReference type="Proteomes" id="UP000248706">
    <property type="component" value="Unassembled WGS sequence"/>
</dbReference>
<dbReference type="Pfam" id="PF02768">
    <property type="entry name" value="DNA_pol3_beta_3"/>
    <property type="match status" value="1"/>
</dbReference>
<comment type="subcellular location">
    <subcellularLocation>
        <location evidence="1 9">Cytoplasm</location>
    </subcellularLocation>
</comment>
<comment type="function">
    <text evidence="9">Confers DNA tethering and processivity to DNA polymerases and other proteins. Acts as a clamp, forming a ring around DNA (a reaction catalyzed by the clamp-loading complex) which diffuses in an ATP-independent manner freely and bidirectionally along dsDNA. Initially characterized for its ability to contact the catalytic subunit of DNA polymerase III (Pol III), a complex, multichain enzyme responsible for most of the replicative synthesis in bacteria; Pol III exhibits 3'-5' exonuclease proofreading activity. The beta chain is required for initiation of replication as well as for processivity of DNA replication.</text>
</comment>
<name>A0A328VMF5_9CHLR</name>
<dbReference type="CDD" id="cd00140">
    <property type="entry name" value="beta_clamp"/>
    <property type="match status" value="1"/>
</dbReference>
<dbReference type="GO" id="GO:0008408">
    <property type="term" value="F:3'-5' exonuclease activity"/>
    <property type="evidence" value="ECO:0007669"/>
    <property type="project" value="InterPro"/>
</dbReference>
<dbReference type="EMBL" id="MCIF01000002">
    <property type="protein sequence ID" value="RAQ96980.1"/>
    <property type="molecule type" value="Genomic_DNA"/>
</dbReference>
<dbReference type="Gene3D" id="3.10.150.10">
    <property type="entry name" value="DNA Polymerase III, subunit A, domain 2"/>
    <property type="match status" value="1"/>
</dbReference>
<protein>
    <recommendedName>
        <fullName evidence="9">Beta sliding clamp</fullName>
    </recommendedName>
</protein>
<keyword evidence="3 9" id="KW-0963">Cytoplasm</keyword>
<dbReference type="InterPro" id="IPR022635">
    <property type="entry name" value="DNA_polIII_beta_C"/>
</dbReference>
<keyword evidence="5 9" id="KW-0548">Nucleotidyltransferase</keyword>
<dbReference type="AlphaFoldDB" id="A0A328VMF5"/>
<dbReference type="GO" id="GO:0009360">
    <property type="term" value="C:DNA polymerase III complex"/>
    <property type="evidence" value="ECO:0007669"/>
    <property type="project" value="InterPro"/>
</dbReference>
<evidence type="ECO:0000256" key="1">
    <source>
        <dbReference type="ARBA" id="ARBA00004496"/>
    </source>
</evidence>
<dbReference type="InterPro" id="IPR001001">
    <property type="entry name" value="DNA_polIII_beta"/>
</dbReference>
<comment type="similarity">
    <text evidence="2 9">Belongs to the beta sliding clamp family.</text>
</comment>
<evidence type="ECO:0000256" key="8">
    <source>
        <dbReference type="ARBA" id="ARBA00023125"/>
    </source>
</evidence>
<dbReference type="PANTHER" id="PTHR30478:SF0">
    <property type="entry name" value="BETA SLIDING CLAMP"/>
    <property type="match status" value="1"/>
</dbReference>
<dbReference type="InterPro" id="IPR022634">
    <property type="entry name" value="DNA_polIII_beta_N"/>
</dbReference>
<evidence type="ECO:0000256" key="4">
    <source>
        <dbReference type="ARBA" id="ARBA00022679"/>
    </source>
</evidence>
<accession>A0A328VMF5</accession>
<evidence type="ECO:0000256" key="3">
    <source>
        <dbReference type="ARBA" id="ARBA00022490"/>
    </source>
</evidence>